<evidence type="ECO:0000313" key="4">
    <source>
        <dbReference type="EMBL" id="QJI01548.1"/>
    </source>
</evidence>
<dbReference type="EMBL" id="MT144034">
    <property type="protein sequence ID" value="QJA47192.1"/>
    <property type="molecule type" value="Genomic_DNA"/>
</dbReference>
<sequence>MALTEIKATKKIDGVDKVAAVAYDFGATLPEAVDKFGDAVVFTNFKRTAVITAQAAIRRMLEGGKGEEEITASMSSWKPGVALERTIDPVASLVGKWDSYSPEEQDEILKKLKKKSKK</sequence>
<gene>
    <name evidence="3" type="ORF">MM415A00172_0057</name>
    <name evidence="2" type="ORF">MM415B00296_0053</name>
    <name evidence="1" type="ORF">TM448A00615_0031</name>
    <name evidence="4" type="ORF">TM448B02627_0011</name>
</gene>
<evidence type="ECO:0000313" key="1">
    <source>
        <dbReference type="EMBL" id="QJA47192.1"/>
    </source>
</evidence>
<name>A0A6H1ZI90_9ZZZZ</name>
<proteinExistence type="predicted"/>
<evidence type="ECO:0000313" key="3">
    <source>
        <dbReference type="EMBL" id="QJA84713.1"/>
    </source>
</evidence>
<dbReference type="EMBL" id="MT142533">
    <property type="protein sequence ID" value="QJA84713.1"/>
    <property type="molecule type" value="Genomic_DNA"/>
</dbReference>
<dbReference type="AlphaFoldDB" id="A0A6H1ZI90"/>
<dbReference type="EMBL" id="MT141566">
    <property type="protein sequence ID" value="QJA67147.1"/>
    <property type="molecule type" value="Genomic_DNA"/>
</dbReference>
<evidence type="ECO:0000313" key="2">
    <source>
        <dbReference type="EMBL" id="QJA67147.1"/>
    </source>
</evidence>
<accession>A0A6H1ZI90</accession>
<organism evidence="1">
    <name type="scientific">viral metagenome</name>
    <dbReference type="NCBI Taxonomy" id="1070528"/>
    <lineage>
        <taxon>unclassified sequences</taxon>
        <taxon>metagenomes</taxon>
        <taxon>organismal metagenomes</taxon>
    </lineage>
</organism>
<reference evidence="1" key="1">
    <citation type="submission" date="2020-03" db="EMBL/GenBank/DDBJ databases">
        <title>The deep terrestrial virosphere.</title>
        <authorList>
            <person name="Holmfeldt K."/>
            <person name="Nilsson E."/>
            <person name="Simone D."/>
            <person name="Lopez-Fernandez M."/>
            <person name="Wu X."/>
            <person name="de Brujin I."/>
            <person name="Lundin D."/>
            <person name="Andersson A."/>
            <person name="Bertilsson S."/>
            <person name="Dopson M."/>
        </authorList>
    </citation>
    <scope>NUCLEOTIDE SEQUENCE</scope>
    <source>
        <strain evidence="3">MM415A00172</strain>
        <strain evidence="2">MM415B00296</strain>
        <strain evidence="1">TM448A00615</strain>
        <strain evidence="4">TM448B02627</strain>
    </source>
</reference>
<dbReference type="EMBL" id="MT144931">
    <property type="protein sequence ID" value="QJI01548.1"/>
    <property type="molecule type" value="Genomic_DNA"/>
</dbReference>
<protein>
    <submittedName>
        <fullName evidence="1">Uncharacterized protein</fullName>
    </submittedName>
</protein>